<gene>
    <name evidence="2" type="ORF">EPR50_G00220170</name>
</gene>
<reference evidence="2 3" key="1">
    <citation type="submission" date="2019-01" db="EMBL/GenBank/DDBJ databases">
        <title>A chromosome-scale genome assembly of the yellow perch, Perca flavescens.</title>
        <authorList>
            <person name="Feron R."/>
            <person name="Morvezen R."/>
            <person name="Bestin A."/>
            <person name="Haffray P."/>
            <person name="Klopp C."/>
            <person name="Zahm M."/>
            <person name="Cabau C."/>
            <person name="Roques C."/>
            <person name="Donnadieu C."/>
            <person name="Bouchez O."/>
            <person name="Christie M."/>
            <person name="Larson W."/>
            <person name="Guiguen Y."/>
        </authorList>
    </citation>
    <scope>NUCLEOTIDE SEQUENCE [LARGE SCALE GENOMIC DNA]</scope>
    <source>
        <strain evidence="2">YP-PL-M2</strain>
        <tissue evidence="2">Blood</tissue>
    </source>
</reference>
<comment type="caution">
    <text evidence="2">The sequence shown here is derived from an EMBL/GenBank/DDBJ whole genome shotgun (WGS) entry which is preliminary data.</text>
</comment>
<evidence type="ECO:0000313" key="2">
    <source>
        <dbReference type="EMBL" id="TDG97003.1"/>
    </source>
</evidence>
<name>A0A484C7P8_PERFV</name>
<feature type="region of interest" description="Disordered" evidence="1">
    <location>
        <begin position="32"/>
        <end position="83"/>
    </location>
</feature>
<feature type="compositionally biased region" description="Gly residues" evidence="1">
    <location>
        <begin position="48"/>
        <end position="57"/>
    </location>
</feature>
<dbReference type="Proteomes" id="UP000295070">
    <property type="component" value="Chromosome 22"/>
</dbReference>
<evidence type="ECO:0000313" key="3">
    <source>
        <dbReference type="Proteomes" id="UP000295070"/>
    </source>
</evidence>
<dbReference type="AlphaFoldDB" id="A0A484C7P8"/>
<keyword evidence="3" id="KW-1185">Reference proteome</keyword>
<evidence type="ECO:0000256" key="1">
    <source>
        <dbReference type="SAM" id="MobiDB-lite"/>
    </source>
</evidence>
<organism evidence="2 3">
    <name type="scientific">Perca flavescens</name>
    <name type="common">American yellow perch</name>
    <name type="synonym">Morone flavescens</name>
    <dbReference type="NCBI Taxonomy" id="8167"/>
    <lineage>
        <taxon>Eukaryota</taxon>
        <taxon>Metazoa</taxon>
        <taxon>Chordata</taxon>
        <taxon>Craniata</taxon>
        <taxon>Vertebrata</taxon>
        <taxon>Euteleostomi</taxon>
        <taxon>Actinopterygii</taxon>
        <taxon>Neopterygii</taxon>
        <taxon>Teleostei</taxon>
        <taxon>Neoteleostei</taxon>
        <taxon>Acanthomorphata</taxon>
        <taxon>Eupercaria</taxon>
        <taxon>Perciformes</taxon>
        <taxon>Percoidei</taxon>
        <taxon>Percidae</taxon>
        <taxon>Percinae</taxon>
        <taxon>Perca</taxon>
    </lineage>
</organism>
<proteinExistence type="predicted"/>
<dbReference type="EMBL" id="SCKG01000022">
    <property type="protein sequence ID" value="TDG97003.1"/>
    <property type="molecule type" value="Genomic_DNA"/>
</dbReference>
<accession>A0A484C7P8</accession>
<protein>
    <submittedName>
        <fullName evidence="2">Uncharacterized protein</fullName>
    </submittedName>
</protein>
<feature type="compositionally biased region" description="Basic and acidic residues" evidence="1">
    <location>
        <begin position="61"/>
        <end position="70"/>
    </location>
</feature>
<sequence length="83" mass="8902">MFLTSSQLCDSDSAVLFCYRLLRGRSLAALTEPSKLEGASSTYLGTQGECGEGGTGPQPGHHPERGGAREQRRRKDHPIVGSQ</sequence>